<name>A0A8X6R0E1_TRICX</name>
<gene>
    <name evidence="2" type="ORF">TNCV_2403441</name>
</gene>
<evidence type="ECO:0000313" key="2">
    <source>
        <dbReference type="EMBL" id="GFX86048.1"/>
    </source>
</evidence>
<evidence type="ECO:0000256" key="1">
    <source>
        <dbReference type="SAM" id="MobiDB-lite"/>
    </source>
</evidence>
<dbReference type="AlphaFoldDB" id="A0A8X6R0E1"/>
<comment type="caution">
    <text evidence="2">The sequence shown here is derived from an EMBL/GenBank/DDBJ whole genome shotgun (WGS) entry which is preliminary data.</text>
</comment>
<reference evidence="2" key="1">
    <citation type="submission" date="2020-08" db="EMBL/GenBank/DDBJ databases">
        <title>Multicomponent nature underlies the extraordinary mechanical properties of spider dragline silk.</title>
        <authorList>
            <person name="Kono N."/>
            <person name="Nakamura H."/>
            <person name="Mori M."/>
            <person name="Yoshida Y."/>
            <person name="Ohtoshi R."/>
            <person name="Malay A.D."/>
            <person name="Moran D.A.P."/>
            <person name="Tomita M."/>
            <person name="Numata K."/>
            <person name="Arakawa K."/>
        </authorList>
    </citation>
    <scope>NUCLEOTIDE SEQUENCE</scope>
</reference>
<organism evidence="2">
    <name type="scientific">Trichonephila clavipes</name>
    <name type="common">Golden silk orbweaver</name>
    <name type="synonym">Nephila clavipes</name>
    <dbReference type="NCBI Taxonomy" id="2585209"/>
    <lineage>
        <taxon>Eukaryota</taxon>
        <taxon>Metazoa</taxon>
        <taxon>Ecdysozoa</taxon>
        <taxon>Arthropoda</taxon>
        <taxon>Chelicerata</taxon>
        <taxon>Arachnida</taxon>
        <taxon>Araneae</taxon>
        <taxon>Araneomorphae</taxon>
        <taxon>Entelegynae</taxon>
        <taxon>Araneoidea</taxon>
        <taxon>Nephilidae</taxon>
        <taxon>Trichonephila</taxon>
    </lineage>
</organism>
<feature type="compositionally biased region" description="Polar residues" evidence="1">
    <location>
        <begin position="91"/>
        <end position="100"/>
    </location>
</feature>
<feature type="region of interest" description="Disordered" evidence="1">
    <location>
        <begin position="91"/>
        <end position="118"/>
    </location>
</feature>
<sequence>MGCGNTQVPFAFVRDIATTVSAKPRIQEPQATAVLICVSTVSLTWWQFGYRDVNMQAPTQQIIIVHCSQSASVHKNNALQEIIRFSYSLGKSSETSNCTSNEKRAEDAAEQYAARLEE</sequence>
<accession>A0A8X6R0E1</accession>
<protein>
    <submittedName>
        <fullName evidence="2">Uncharacterized protein</fullName>
    </submittedName>
</protein>
<proteinExistence type="predicted"/>
<dbReference type="EMBL" id="BMAU01021002">
    <property type="protein sequence ID" value="GFX86048.1"/>
    <property type="molecule type" value="Genomic_DNA"/>
</dbReference>